<accession>A0ABV0AV66</accession>
<reference evidence="4 5" key="1">
    <citation type="submission" date="2024-05" db="EMBL/GenBank/DDBJ databases">
        <title>Microbispora sp.ZYX-F-249.</title>
        <authorList>
            <person name="Xie H."/>
        </authorList>
    </citation>
    <scope>NUCLEOTIDE SEQUENCE [LARGE SCALE GENOMIC DNA]</scope>
    <source>
        <strain evidence="4 5">ZYX-F-249</strain>
    </source>
</reference>
<dbReference type="RefSeq" id="WP_346228019.1">
    <property type="nucleotide sequence ID" value="NZ_JBDJAW010000020.1"/>
</dbReference>
<dbReference type="PANTHER" id="PTHR43656:SF2">
    <property type="entry name" value="BINDING OXIDOREDUCTASE, PUTATIVE (AFU_ORTHOLOGUE AFUA_2G08260)-RELATED"/>
    <property type="match status" value="1"/>
</dbReference>
<keyword evidence="2" id="KW-0560">Oxidoreductase</keyword>
<keyword evidence="1" id="KW-0285">Flavoprotein</keyword>
<dbReference type="InterPro" id="IPR013785">
    <property type="entry name" value="Aldolase_TIM"/>
</dbReference>
<proteinExistence type="predicted"/>
<keyword evidence="5" id="KW-1185">Reference proteome</keyword>
<gene>
    <name evidence="4" type="ORF">AAH991_23330</name>
</gene>
<evidence type="ECO:0000256" key="1">
    <source>
        <dbReference type="ARBA" id="ARBA00022630"/>
    </source>
</evidence>
<sequence>MTQEAPRKAPPPPEAAQNVPDVLAPAKLGPVTLRNRIVKAATYEGLSRKSLVTDELIEFHVRHAQGGVGMTTVAYCAVAPEGRTDRRQIQWTPEALPGLRKLTDAVHAEGAAVAAQIGHAGPVANPKSNGLPALGPTRHFHATTTSITKAATRDDLRRIVAAHAHAATMAIEAGFDAVEIHLGHNYLASSFLSPKLNHRKDEYGGSLENRARLSRDIARAVRDAVGDRIAITAKLNMDDGVPGGFWLDESIKVAQWLEEDGSLDALELTAGSSLLNPMYLFKGDAPLREFAAVMKQPVKLGVRLVGKHFLRAYPYKDAYLLDDARQFRAALKSMPLILLGGITNKQVMDQAMAEGFQFVAMARALLREPDLINRIKADESVRSLCIHCNKCMTAIYGGTHCVLTGPIPTQRKG</sequence>
<feature type="domain" description="NADH:flavin oxidoreductase/NADH oxidase N-terminal" evidence="3">
    <location>
        <begin position="23"/>
        <end position="259"/>
    </location>
</feature>
<dbReference type="SUPFAM" id="SSF51395">
    <property type="entry name" value="FMN-linked oxidoreductases"/>
    <property type="match status" value="1"/>
</dbReference>
<name>A0ABV0AV66_9ACTN</name>
<organism evidence="4 5">
    <name type="scientific">Microbispora maris</name>
    <dbReference type="NCBI Taxonomy" id="3144104"/>
    <lineage>
        <taxon>Bacteria</taxon>
        <taxon>Bacillati</taxon>
        <taxon>Actinomycetota</taxon>
        <taxon>Actinomycetes</taxon>
        <taxon>Streptosporangiales</taxon>
        <taxon>Streptosporangiaceae</taxon>
        <taxon>Microbispora</taxon>
    </lineage>
</organism>
<comment type="caution">
    <text evidence="4">The sequence shown here is derived from an EMBL/GenBank/DDBJ whole genome shotgun (WGS) entry which is preliminary data.</text>
</comment>
<dbReference type="Gene3D" id="3.20.20.70">
    <property type="entry name" value="Aldolase class I"/>
    <property type="match status" value="1"/>
</dbReference>
<dbReference type="InterPro" id="IPR001155">
    <property type="entry name" value="OxRdtase_FMN_N"/>
</dbReference>
<dbReference type="InterPro" id="IPR051799">
    <property type="entry name" value="NADH_flavin_oxidoreductase"/>
</dbReference>
<protein>
    <submittedName>
        <fullName evidence="4">NADH:flavin oxidoreductase</fullName>
    </submittedName>
</protein>
<evidence type="ECO:0000313" key="5">
    <source>
        <dbReference type="Proteomes" id="UP001447516"/>
    </source>
</evidence>
<evidence type="ECO:0000313" key="4">
    <source>
        <dbReference type="EMBL" id="MEN3538067.1"/>
    </source>
</evidence>
<evidence type="ECO:0000259" key="3">
    <source>
        <dbReference type="Pfam" id="PF00724"/>
    </source>
</evidence>
<dbReference type="EMBL" id="JBDJAW010000020">
    <property type="protein sequence ID" value="MEN3538067.1"/>
    <property type="molecule type" value="Genomic_DNA"/>
</dbReference>
<dbReference type="PANTHER" id="PTHR43656">
    <property type="entry name" value="BINDING OXIDOREDUCTASE, PUTATIVE (AFU_ORTHOLOGUE AFUA_2G08260)-RELATED"/>
    <property type="match status" value="1"/>
</dbReference>
<dbReference type="Proteomes" id="UP001447516">
    <property type="component" value="Unassembled WGS sequence"/>
</dbReference>
<dbReference type="CDD" id="cd02803">
    <property type="entry name" value="OYE_like_FMN_family"/>
    <property type="match status" value="1"/>
</dbReference>
<dbReference type="Pfam" id="PF00724">
    <property type="entry name" value="Oxidored_FMN"/>
    <property type="match status" value="1"/>
</dbReference>
<evidence type="ECO:0000256" key="2">
    <source>
        <dbReference type="ARBA" id="ARBA00023002"/>
    </source>
</evidence>